<name>U6GLY9_EIMAC</name>
<dbReference type="InterPro" id="IPR020568">
    <property type="entry name" value="Ribosomal_Su5_D2-typ_SF"/>
</dbReference>
<evidence type="ECO:0000313" key="3">
    <source>
        <dbReference type="EMBL" id="CDI80567.1"/>
    </source>
</evidence>
<dbReference type="GO" id="GO:0051082">
    <property type="term" value="F:unfolded protein binding"/>
    <property type="evidence" value="ECO:0007669"/>
    <property type="project" value="InterPro"/>
</dbReference>
<dbReference type="GO" id="GO:0016887">
    <property type="term" value="F:ATP hydrolysis activity"/>
    <property type="evidence" value="ECO:0007669"/>
    <property type="project" value="InterPro"/>
</dbReference>
<dbReference type="Pfam" id="PF00183">
    <property type="entry name" value="HSP90"/>
    <property type="match status" value="1"/>
</dbReference>
<organism evidence="3 4">
    <name type="scientific">Eimeria acervulina</name>
    <name type="common">Coccidian parasite</name>
    <dbReference type="NCBI Taxonomy" id="5801"/>
    <lineage>
        <taxon>Eukaryota</taxon>
        <taxon>Sar</taxon>
        <taxon>Alveolata</taxon>
        <taxon>Apicomplexa</taxon>
        <taxon>Conoidasida</taxon>
        <taxon>Coccidia</taxon>
        <taxon>Eucoccidiorida</taxon>
        <taxon>Eimeriorina</taxon>
        <taxon>Eimeriidae</taxon>
        <taxon>Eimeria</taxon>
    </lineage>
</organism>
<protein>
    <submittedName>
        <fullName evidence="3">Heat shock protein Hsp90, related</fullName>
    </submittedName>
</protein>
<keyword evidence="2" id="KW-0143">Chaperone</keyword>
<accession>U6GLY9</accession>
<evidence type="ECO:0000256" key="1">
    <source>
        <dbReference type="ARBA" id="ARBA00008239"/>
    </source>
</evidence>
<dbReference type="InterPro" id="IPR001404">
    <property type="entry name" value="Hsp90_fam"/>
</dbReference>
<evidence type="ECO:0000313" key="4">
    <source>
        <dbReference type="Proteomes" id="UP000018050"/>
    </source>
</evidence>
<proteinExistence type="inferred from homology"/>
<reference evidence="3" key="2">
    <citation type="submission" date="2013-10" db="EMBL/GenBank/DDBJ databases">
        <authorList>
            <person name="Aslett M."/>
        </authorList>
    </citation>
    <scope>NUCLEOTIDE SEQUENCE</scope>
    <source>
        <strain evidence="3">Houghton</strain>
    </source>
</reference>
<dbReference type="Proteomes" id="UP000018050">
    <property type="component" value="Unassembled WGS sequence"/>
</dbReference>
<dbReference type="SUPFAM" id="SSF54211">
    <property type="entry name" value="Ribosomal protein S5 domain 2-like"/>
    <property type="match status" value="1"/>
</dbReference>
<dbReference type="GO" id="GO:0140662">
    <property type="term" value="F:ATP-dependent protein folding chaperone"/>
    <property type="evidence" value="ECO:0007669"/>
    <property type="project" value="InterPro"/>
</dbReference>
<dbReference type="Gene3D" id="3.40.50.11260">
    <property type="match status" value="1"/>
</dbReference>
<dbReference type="PANTHER" id="PTHR11528">
    <property type="entry name" value="HEAT SHOCK PROTEIN 90 FAMILY MEMBER"/>
    <property type="match status" value="1"/>
</dbReference>
<dbReference type="GeneID" id="25269652"/>
<dbReference type="GO" id="GO:0005524">
    <property type="term" value="F:ATP binding"/>
    <property type="evidence" value="ECO:0007669"/>
    <property type="project" value="InterPro"/>
</dbReference>
<evidence type="ECO:0000256" key="2">
    <source>
        <dbReference type="ARBA" id="ARBA00023186"/>
    </source>
</evidence>
<dbReference type="EMBL" id="HG671243">
    <property type="protein sequence ID" value="CDI80567.1"/>
    <property type="molecule type" value="Genomic_DNA"/>
</dbReference>
<dbReference type="VEuPathDB" id="ToxoDB:EAH_00015820"/>
<sequence length="141" mass="16182">MESQKAINYITWESSRTVANSPFLEKPRKNRYDALCVTELLGEYAVQELREFGYHKLSCSTKTDEAGEEKKLGERKAMLEPIFKPLGWSASMESIVKVKPLRYNSMKIYLVSKTRIKLSGEHSVILNTKNTATVDQYDKII</sequence>
<dbReference type="RefSeq" id="XP_013249503.1">
    <property type="nucleotide sequence ID" value="XM_013394049.1"/>
</dbReference>
<dbReference type="AlphaFoldDB" id="U6GLY9"/>
<reference evidence="3" key="1">
    <citation type="submission" date="2013-10" db="EMBL/GenBank/DDBJ databases">
        <title>Genomic analysis of the causative agents of coccidiosis in chickens.</title>
        <authorList>
            <person name="Reid A.J."/>
            <person name="Blake D."/>
            <person name="Billington K."/>
            <person name="Browne H."/>
            <person name="Dunn M."/>
            <person name="Hung S."/>
            <person name="Kawahara F."/>
            <person name="Miranda-Saavedra D."/>
            <person name="Mourier T."/>
            <person name="Nagra H."/>
            <person name="Otto T.D."/>
            <person name="Rawlings N."/>
            <person name="Sanchez A."/>
            <person name="Sanders M."/>
            <person name="Subramaniam C."/>
            <person name="Tay Y."/>
            <person name="Dear P."/>
            <person name="Doerig C."/>
            <person name="Gruber A."/>
            <person name="Parkinson J."/>
            <person name="Shirley M."/>
            <person name="Wan K.L."/>
            <person name="Berriman M."/>
            <person name="Tomley F."/>
            <person name="Pain A."/>
        </authorList>
    </citation>
    <scope>NUCLEOTIDE SEQUENCE</scope>
    <source>
        <strain evidence="3">Houghton</strain>
    </source>
</reference>
<comment type="similarity">
    <text evidence="1">Belongs to the heat shock protein 90 family.</text>
</comment>
<keyword evidence="3" id="KW-0346">Stress response</keyword>
<gene>
    <name evidence="3" type="ORF">EAH_00015820</name>
</gene>
<keyword evidence="4" id="KW-1185">Reference proteome</keyword>